<feature type="compositionally biased region" description="Basic and acidic residues" evidence="1">
    <location>
        <begin position="57"/>
        <end position="70"/>
    </location>
</feature>
<feature type="region of interest" description="Disordered" evidence="1">
    <location>
        <begin position="139"/>
        <end position="173"/>
    </location>
</feature>
<keyword evidence="3" id="KW-1185">Reference proteome</keyword>
<evidence type="ECO:0000256" key="1">
    <source>
        <dbReference type="SAM" id="MobiDB-lite"/>
    </source>
</evidence>
<accession>A0A8H6IQ23</accession>
<gene>
    <name evidence="2" type="ORF">CSOJ01_14629</name>
</gene>
<dbReference type="AlphaFoldDB" id="A0A8H6IQ23"/>
<dbReference type="Proteomes" id="UP000652219">
    <property type="component" value="Unassembled WGS sequence"/>
</dbReference>
<comment type="caution">
    <text evidence="2">The sequence shown here is derived from an EMBL/GenBank/DDBJ whole genome shotgun (WGS) entry which is preliminary data.</text>
</comment>
<sequence length="213" mass="23542">MEASAKAPYLLIHCPGRALDPFQRSLGALPWLLYRIDNTLHYTRQSPHRGGMAPPSLRRETPVPCPDRKSRSPLGVCARRKKLSKQASRHEWKHLRHSFDDSRFLQQQISPERVASGAHHHHHHAQEERFFAAPLLGQIRASPPDDANGDTGSRQGRTRQRAQDIADGGEQWTALGLQQSGVRVESGSSDSCQCPTLVWYGTACAAPGPGPSP</sequence>
<dbReference type="EMBL" id="WIGN01000510">
    <property type="protein sequence ID" value="KAF6790053.1"/>
    <property type="molecule type" value="Genomic_DNA"/>
</dbReference>
<proteinExistence type="predicted"/>
<reference evidence="2 3" key="1">
    <citation type="journal article" date="2020" name="Phytopathology">
        <title>Genome Sequence Resources of Colletotrichum truncatum, C. plurivorum, C. musicola, and C. sojae: Four Species Pathogenic to Soybean (Glycine max).</title>
        <authorList>
            <person name="Rogerio F."/>
            <person name="Boufleur T.R."/>
            <person name="Ciampi-Guillardi M."/>
            <person name="Sukno S.A."/>
            <person name="Thon M.R."/>
            <person name="Massola Junior N.S."/>
            <person name="Baroncelli R."/>
        </authorList>
    </citation>
    <scope>NUCLEOTIDE SEQUENCE [LARGE SCALE GENOMIC DNA]</scope>
    <source>
        <strain evidence="2 3">LFN0009</strain>
    </source>
</reference>
<organism evidence="2 3">
    <name type="scientific">Colletotrichum sojae</name>
    <dbReference type="NCBI Taxonomy" id="2175907"/>
    <lineage>
        <taxon>Eukaryota</taxon>
        <taxon>Fungi</taxon>
        <taxon>Dikarya</taxon>
        <taxon>Ascomycota</taxon>
        <taxon>Pezizomycotina</taxon>
        <taxon>Sordariomycetes</taxon>
        <taxon>Hypocreomycetidae</taxon>
        <taxon>Glomerellales</taxon>
        <taxon>Glomerellaceae</taxon>
        <taxon>Colletotrichum</taxon>
        <taxon>Colletotrichum orchidearum species complex</taxon>
    </lineage>
</organism>
<evidence type="ECO:0000313" key="3">
    <source>
        <dbReference type="Proteomes" id="UP000652219"/>
    </source>
</evidence>
<feature type="region of interest" description="Disordered" evidence="1">
    <location>
        <begin position="45"/>
        <end position="73"/>
    </location>
</feature>
<evidence type="ECO:0000313" key="2">
    <source>
        <dbReference type="EMBL" id="KAF6790053.1"/>
    </source>
</evidence>
<protein>
    <submittedName>
        <fullName evidence="2">Uncharacterized protein</fullName>
    </submittedName>
</protein>
<name>A0A8H6IQ23_9PEZI</name>